<dbReference type="SMART" id="SM00256">
    <property type="entry name" value="FBOX"/>
    <property type="match status" value="1"/>
</dbReference>
<dbReference type="Gene3D" id="1.20.1280.50">
    <property type="match status" value="1"/>
</dbReference>
<evidence type="ECO:0000313" key="4">
    <source>
        <dbReference type="Proteomes" id="UP000187283"/>
    </source>
</evidence>
<dbReference type="Proteomes" id="UP000187283">
    <property type="component" value="Unassembled WGS sequence"/>
</dbReference>
<evidence type="ECO:0000259" key="2">
    <source>
        <dbReference type="PROSITE" id="PS50181"/>
    </source>
</evidence>
<feature type="compositionally biased region" description="Polar residues" evidence="1">
    <location>
        <begin position="262"/>
        <end position="271"/>
    </location>
</feature>
<dbReference type="PROSITE" id="PS50181">
    <property type="entry name" value="FBOX"/>
    <property type="match status" value="1"/>
</dbReference>
<keyword evidence="3" id="KW-0436">Ligase</keyword>
<accession>A0A1R1YB10</accession>
<dbReference type="SUPFAM" id="SSF52047">
    <property type="entry name" value="RNI-like"/>
    <property type="match status" value="1"/>
</dbReference>
<dbReference type="GO" id="GO:0016874">
    <property type="term" value="F:ligase activity"/>
    <property type="evidence" value="ECO:0007669"/>
    <property type="project" value="UniProtKB-KW"/>
</dbReference>
<dbReference type="InterPro" id="IPR001810">
    <property type="entry name" value="F-box_dom"/>
</dbReference>
<dbReference type="GO" id="GO:0019005">
    <property type="term" value="C:SCF ubiquitin ligase complex"/>
    <property type="evidence" value="ECO:0007669"/>
    <property type="project" value="TreeGrafter"/>
</dbReference>
<keyword evidence="4" id="KW-1185">Reference proteome</keyword>
<evidence type="ECO:0000313" key="3">
    <source>
        <dbReference type="EMBL" id="OMJ24117.1"/>
    </source>
</evidence>
<organism evidence="3 4">
    <name type="scientific">Smittium culicis</name>
    <dbReference type="NCBI Taxonomy" id="133412"/>
    <lineage>
        <taxon>Eukaryota</taxon>
        <taxon>Fungi</taxon>
        <taxon>Fungi incertae sedis</taxon>
        <taxon>Zoopagomycota</taxon>
        <taxon>Kickxellomycotina</taxon>
        <taxon>Harpellomycetes</taxon>
        <taxon>Harpellales</taxon>
        <taxon>Legeriomycetaceae</taxon>
        <taxon>Smittium</taxon>
    </lineage>
</organism>
<protein>
    <submittedName>
        <fullName evidence="3">SCF E3 ubiquitin ligase complex F-box protein grrA</fullName>
    </submittedName>
</protein>
<dbReference type="PANTHER" id="PTHR13318">
    <property type="entry name" value="PARTNER OF PAIRED, ISOFORM B-RELATED"/>
    <property type="match status" value="1"/>
</dbReference>
<dbReference type="OrthoDB" id="10257471at2759"/>
<gene>
    <name evidence="3" type="ORF">AYI70_g1803</name>
</gene>
<dbReference type="EMBL" id="LSSN01000407">
    <property type="protein sequence ID" value="OMJ24117.1"/>
    <property type="molecule type" value="Genomic_DNA"/>
</dbReference>
<proteinExistence type="predicted"/>
<sequence length="649" mass="72930">MNFNNFHNIEDKNDFHFNNLENRSPLSRNSSIKTENFMKISIESDVESETNPFQLEIESRNPSNISIYNKIKPRTADKTLAINQSHPLKEKSSILNLNTDILEKIFSLLPKKDLKTISMVCSFWNQTSLSILWKRMILPLDKRKLSAMKPVLNLYGKFVKAALVVPPIEILTASTDSSGILNIPVAGSKKRNGSWSLPKPLSRSDSISSIYSMNSRSPLVPFTKPPSILSKSPHLSHRNSLEDFKLPQRAFFLNPEDNPISSFNRTSTSSRPDYDQNLDSSNSLYYNSDSESVAYESSSSYKNNTIVQNSSSYKNDFNIPPFDHPLNVFERNSFEQQLLLENQRNLHNHSSLSNSSRMSIPIPGTPGIGNVLGSDVSLSPGNISKFNIDSSLNSSIGSSSFYSNRNIGVTRSTILRLQQLMECYCPNVTDLTILNPNGISSHDLRIEFLECLFSTYPNLLYLNLTDFIMWDSKALKLASTHLSNLRSLDVTNRVELRDEDLLPIIENCSHLSELHLRATGISDVTINSIEKNIATNLKILDVGGCSVSSESMSRLLLKVKNLSELRAWSCLRLNDNFLDSLNPQNLISLAVLDLMDIHSFSELAVSRTFGFQKWPNLKYLRIRSTCSISSFSGLSSRSVLKLNSTSILD</sequence>
<name>A0A1R1YB10_9FUNG</name>
<evidence type="ECO:0000256" key="1">
    <source>
        <dbReference type="SAM" id="MobiDB-lite"/>
    </source>
</evidence>
<dbReference type="InterPro" id="IPR032675">
    <property type="entry name" value="LRR_dom_sf"/>
</dbReference>
<dbReference type="AlphaFoldDB" id="A0A1R1YB10"/>
<dbReference type="InterPro" id="IPR036047">
    <property type="entry name" value="F-box-like_dom_sf"/>
</dbReference>
<feature type="region of interest" description="Disordered" evidence="1">
    <location>
        <begin position="262"/>
        <end position="282"/>
    </location>
</feature>
<feature type="domain" description="F-box" evidence="2">
    <location>
        <begin position="91"/>
        <end position="136"/>
    </location>
</feature>
<dbReference type="SUPFAM" id="SSF81383">
    <property type="entry name" value="F-box domain"/>
    <property type="match status" value="1"/>
</dbReference>
<reference evidence="3 4" key="1">
    <citation type="submission" date="2017-01" db="EMBL/GenBank/DDBJ databases">
        <authorList>
            <person name="Mah S.A."/>
            <person name="Swanson W.J."/>
            <person name="Moy G.W."/>
            <person name="Vacquier V.D."/>
        </authorList>
    </citation>
    <scope>NUCLEOTIDE SEQUENCE [LARGE SCALE GENOMIC DNA]</scope>
    <source>
        <strain evidence="3 4">GSMNP</strain>
    </source>
</reference>
<dbReference type="Pfam" id="PF12937">
    <property type="entry name" value="F-box-like"/>
    <property type="match status" value="1"/>
</dbReference>
<comment type="caution">
    <text evidence="3">The sequence shown here is derived from an EMBL/GenBank/DDBJ whole genome shotgun (WGS) entry which is preliminary data.</text>
</comment>
<dbReference type="Gene3D" id="3.80.10.10">
    <property type="entry name" value="Ribonuclease Inhibitor"/>
    <property type="match status" value="1"/>
</dbReference>
<dbReference type="GO" id="GO:0031146">
    <property type="term" value="P:SCF-dependent proteasomal ubiquitin-dependent protein catabolic process"/>
    <property type="evidence" value="ECO:0007669"/>
    <property type="project" value="TreeGrafter"/>
</dbReference>